<dbReference type="PANTHER" id="PTHR22916:SF3">
    <property type="entry name" value="UDP-GLCNAC:BETAGAL BETA-1,3-N-ACETYLGLUCOSAMINYLTRANSFERASE-LIKE PROTEIN 1"/>
    <property type="match status" value="1"/>
</dbReference>
<dbReference type="Gene3D" id="3.90.550.10">
    <property type="entry name" value="Spore Coat Polysaccharide Biosynthesis Protein SpsA, Chain A"/>
    <property type="match status" value="1"/>
</dbReference>
<sequence>MFGVSMITAAYKTNRIMIDEYFDSVSKLICPSGIGLEVICIVDGDKDLYEYIQLHAENMEDNIRALFNDKNKGVSYSRNRAMKLAKFDYSLILDSDDIMTPDAIIAIVDFIKRNPDVDFAFGSAHTIDADNNLTGIIYTRDSFREFIARSYSVDFIGN</sequence>
<dbReference type="CDD" id="cd00761">
    <property type="entry name" value="Glyco_tranf_GTA_type"/>
    <property type="match status" value="1"/>
</dbReference>
<reference evidence="3" key="1">
    <citation type="submission" date="2019-02" db="EMBL/GenBank/DDBJ databases">
        <authorList>
            <person name="Gruber-Vodicka R. H."/>
            <person name="Seah K. B. B."/>
        </authorList>
    </citation>
    <scope>NUCLEOTIDE SEQUENCE</scope>
    <source>
        <strain evidence="2">BECK_S312</strain>
        <strain evidence="3">BECK_S426</strain>
    </source>
</reference>
<accession>A0A450Y2N5</accession>
<proteinExistence type="predicted"/>
<protein>
    <submittedName>
        <fullName evidence="3">Glycosyl transferase family 2</fullName>
    </submittedName>
</protein>
<dbReference type="GO" id="GO:0016758">
    <property type="term" value="F:hexosyltransferase activity"/>
    <property type="evidence" value="ECO:0007669"/>
    <property type="project" value="UniProtKB-ARBA"/>
</dbReference>
<dbReference type="InterPro" id="IPR029044">
    <property type="entry name" value="Nucleotide-diphossugar_trans"/>
</dbReference>
<name>A0A450Y2N5_9GAMM</name>
<dbReference type="EMBL" id="CAADFP010000427">
    <property type="protein sequence ID" value="VFK35818.1"/>
    <property type="molecule type" value="Genomic_DNA"/>
</dbReference>
<dbReference type="InterPro" id="IPR001173">
    <property type="entry name" value="Glyco_trans_2-like"/>
</dbReference>
<dbReference type="SUPFAM" id="SSF53448">
    <property type="entry name" value="Nucleotide-diphospho-sugar transferases"/>
    <property type="match status" value="1"/>
</dbReference>
<dbReference type="AlphaFoldDB" id="A0A450Y2N5"/>
<dbReference type="EMBL" id="CAADFM010000449">
    <property type="protein sequence ID" value="VFK25033.1"/>
    <property type="molecule type" value="Genomic_DNA"/>
</dbReference>
<evidence type="ECO:0000313" key="3">
    <source>
        <dbReference type="EMBL" id="VFK35818.1"/>
    </source>
</evidence>
<keyword evidence="3" id="KW-0808">Transferase</keyword>
<feature type="domain" description="Glycosyltransferase 2-like" evidence="1">
    <location>
        <begin position="7"/>
        <end position="128"/>
    </location>
</feature>
<evidence type="ECO:0000313" key="2">
    <source>
        <dbReference type="EMBL" id="VFK25033.1"/>
    </source>
</evidence>
<organism evidence="3">
    <name type="scientific">Candidatus Kentrum sp. LPFa</name>
    <dbReference type="NCBI Taxonomy" id="2126335"/>
    <lineage>
        <taxon>Bacteria</taxon>
        <taxon>Pseudomonadati</taxon>
        <taxon>Pseudomonadota</taxon>
        <taxon>Gammaproteobacteria</taxon>
        <taxon>Candidatus Kentrum</taxon>
    </lineage>
</organism>
<gene>
    <name evidence="2" type="ORF">BECKLPF1236A_GA0070988_104492</name>
    <name evidence="3" type="ORF">BECKLPF1236C_GA0070990_104272</name>
</gene>
<dbReference type="PANTHER" id="PTHR22916">
    <property type="entry name" value="GLYCOSYLTRANSFERASE"/>
    <property type="match status" value="1"/>
</dbReference>
<dbReference type="Pfam" id="PF00535">
    <property type="entry name" value="Glycos_transf_2"/>
    <property type="match status" value="1"/>
</dbReference>
<evidence type="ECO:0000259" key="1">
    <source>
        <dbReference type="Pfam" id="PF00535"/>
    </source>
</evidence>